<organism evidence="1 2">
    <name type="scientific">Listeria immobilis</name>
    <dbReference type="NCBI Taxonomy" id="2713502"/>
    <lineage>
        <taxon>Bacteria</taxon>
        <taxon>Bacillati</taxon>
        <taxon>Bacillota</taxon>
        <taxon>Bacilli</taxon>
        <taxon>Bacillales</taxon>
        <taxon>Listeriaceae</taxon>
        <taxon>Listeria</taxon>
    </lineage>
</organism>
<evidence type="ECO:0000313" key="1">
    <source>
        <dbReference type="EMBL" id="MBC1489938.1"/>
    </source>
</evidence>
<sequence length="318" mass="37301">MILEFLKDTLDGKSWEQLCDGCYRDRFQDVHYTKVPPNYQGDAGIEGFTRSGIVYQCYCPEKEYTDNELYEAQRDKVTKDIGKLIDKSNAKRLTALGINCIKEWHFVIPEYRDKRIVEHLEKKRVDVIEKKKKDPETFFYIDDNIILVIKEAEDFKAEIVRLIRNPLVDTKLNIAVKSVSQVDWTKCDTEKINNIKRKVMAIMNTNEEDEDYKEMVQFWAEAYLKGLEIMSTLQQSYGSIYEDLFELEQQYKADVSMKSKMNSDHSLNNTLFNEIMTDFETTLTEEFSTFSKASIMELKRDLISSWLADCSLQFKVGK</sequence>
<name>A0A7X0X991_9LIST</name>
<dbReference type="Proteomes" id="UP000561617">
    <property type="component" value="Unassembled WGS sequence"/>
</dbReference>
<proteinExistence type="predicted"/>
<dbReference type="EMBL" id="JAASTW010000020">
    <property type="protein sequence ID" value="MBC1489938.1"/>
    <property type="molecule type" value="Genomic_DNA"/>
</dbReference>
<evidence type="ECO:0000313" key="2">
    <source>
        <dbReference type="Proteomes" id="UP000561617"/>
    </source>
</evidence>
<comment type="caution">
    <text evidence="1">The sequence shown here is derived from an EMBL/GenBank/DDBJ whole genome shotgun (WGS) entry which is preliminary data.</text>
</comment>
<dbReference type="RefSeq" id="WP_185381517.1">
    <property type="nucleotide sequence ID" value="NZ_JAASTW010000020.1"/>
</dbReference>
<gene>
    <name evidence="1" type="ORF">HCJ38_13140</name>
</gene>
<dbReference type="AlphaFoldDB" id="A0A7X0X991"/>
<accession>A0A7X0X991</accession>
<reference evidence="1 2" key="1">
    <citation type="submission" date="2020-03" db="EMBL/GenBank/DDBJ databases">
        <title>Soil Listeria distribution.</title>
        <authorList>
            <person name="Liao J."/>
            <person name="Wiedmann M."/>
        </authorList>
    </citation>
    <scope>NUCLEOTIDE SEQUENCE [LARGE SCALE GENOMIC DNA]</scope>
    <source>
        <strain evidence="1 2">FSL L7-1554</strain>
    </source>
</reference>
<protein>
    <submittedName>
        <fullName evidence="1">Uncharacterized protein</fullName>
    </submittedName>
</protein>